<evidence type="ECO:0000313" key="1">
    <source>
        <dbReference type="EMBL" id="KAF7639532.1"/>
    </source>
</evidence>
<protein>
    <submittedName>
        <fullName evidence="1">Uncharacterized protein</fullName>
    </submittedName>
</protein>
<reference evidence="1" key="1">
    <citation type="journal article" date="2020" name="Ecol. Evol.">
        <title>Genome structure and content of the rice root-knot nematode (Meloidogyne graminicola).</title>
        <authorList>
            <person name="Phan N.T."/>
            <person name="Danchin E.G.J."/>
            <person name="Klopp C."/>
            <person name="Perfus-Barbeoch L."/>
            <person name="Kozlowski D.K."/>
            <person name="Koutsovoulos G.D."/>
            <person name="Lopez-Roques C."/>
            <person name="Bouchez O."/>
            <person name="Zahm M."/>
            <person name="Besnard G."/>
            <person name="Bellafiore S."/>
        </authorList>
    </citation>
    <scope>NUCLEOTIDE SEQUENCE</scope>
    <source>
        <strain evidence="1">VN-18</strain>
    </source>
</reference>
<keyword evidence="2" id="KW-1185">Reference proteome</keyword>
<sequence>MLQFLNFVCFYASREVQLRVLYGLVSSILVKDLLLTKQRQYPMLAMLSWFFADVFRNGEKRR</sequence>
<gene>
    <name evidence="1" type="ORF">Mgra_00000861</name>
</gene>
<dbReference type="Proteomes" id="UP000605970">
    <property type="component" value="Unassembled WGS sequence"/>
</dbReference>
<comment type="caution">
    <text evidence="1">The sequence shown here is derived from an EMBL/GenBank/DDBJ whole genome shotgun (WGS) entry which is preliminary data.</text>
</comment>
<name>A0A8T0A1W6_9BILA</name>
<organism evidence="1 2">
    <name type="scientific">Meloidogyne graminicola</name>
    <dbReference type="NCBI Taxonomy" id="189291"/>
    <lineage>
        <taxon>Eukaryota</taxon>
        <taxon>Metazoa</taxon>
        <taxon>Ecdysozoa</taxon>
        <taxon>Nematoda</taxon>
        <taxon>Chromadorea</taxon>
        <taxon>Rhabditida</taxon>
        <taxon>Tylenchina</taxon>
        <taxon>Tylenchomorpha</taxon>
        <taxon>Tylenchoidea</taxon>
        <taxon>Meloidogynidae</taxon>
        <taxon>Meloidogyninae</taxon>
        <taxon>Meloidogyne</taxon>
    </lineage>
</organism>
<accession>A0A8T0A1W6</accession>
<evidence type="ECO:0000313" key="2">
    <source>
        <dbReference type="Proteomes" id="UP000605970"/>
    </source>
</evidence>
<dbReference type="EMBL" id="JABEBT010000004">
    <property type="protein sequence ID" value="KAF7639532.1"/>
    <property type="molecule type" value="Genomic_DNA"/>
</dbReference>
<proteinExistence type="predicted"/>
<dbReference type="AlphaFoldDB" id="A0A8T0A1W6"/>